<dbReference type="EMBL" id="DS113886">
    <property type="protein sequence ID" value="EAX93900.1"/>
    <property type="molecule type" value="Genomic_DNA"/>
</dbReference>
<dbReference type="RefSeq" id="XP_001306830.1">
    <property type="nucleotide sequence ID" value="XM_001306829.1"/>
</dbReference>
<dbReference type="VEuPathDB" id="TrichDB:TVAGG3_0395710"/>
<dbReference type="InParanoid" id="A2FMG7"/>
<gene>
    <name evidence="1" type="ORF">TVAG_131880</name>
</gene>
<proteinExistence type="predicted"/>
<evidence type="ECO:0000313" key="2">
    <source>
        <dbReference type="Proteomes" id="UP000001542"/>
    </source>
</evidence>
<dbReference type="KEGG" id="tva:4751625"/>
<dbReference type="VEuPathDB" id="TrichDB:TVAG_131880"/>
<reference evidence="1" key="1">
    <citation type="submission" date="2006-10" db="EMBL/GenBank/DDBJ databases">
        <authorList>
            <person name="Amadeo P."/>
            <person name="Zhao Q."/>
            <person name="Wortman J."/>
            <person name="Fraser-Liggett C."/>
            <person name="Carlton J."/>
        </authorList>
    </citation>
    <scope>NUCLEOTIDE SEQUENCE</scope>
    <source>
        <strain evidence="1">G3</strain>
    </source>
</reference>
<protein>
    <submittedName>
        <fullName evidence="1">Uncharacterized protein</fullName>
    </submittedName>
</protein>
<sequence>MIADYVDTHIFENQEDIISAMIESLCESINENKFYERLEKQEDRDFIIPFLLIAPDFPNQCIDFFTVITKLFITTPNVHKLQKIEYNNLLQKTLTSIQPLLCSKADPKNRSESLHFIKQIISKPEIEYLDFIEEDTWIILLSTIISSLDDFISMSSDQKFELVVSCILLGRISEKRAQKVISNFIQIFIKFPLQEYYIMNYYNQVITRFFTYPTKDSSKYDIQSHKYSIFLIAEMNRVCREEDKSKCFPILLSIENKFNINDHPFLISLFPISSIIRIFADCIFTNISVATFIICHLNMLTHSDLAHDSPWNNLFVQYISSYIQHKEISTDEMLALSSLAATNPLFVRQFYTTIIKSYKNASQAFLHYQTTLLANISQICSSIPDIESGDDACKYMTFIDYSKIEKAEYRISFFFDQVSVKNLDLLSYIIQPDFAYFENKCIGSLLLLIALVPSFTRDNSFGVEKILFGILKLLENTECEEILSQIAIAAISLRNFTNLFQMCPTIVSMLYRLADKYKSKLLHWAAKACCGIICSPDFAEKVSHNGTPRTFVMNNKILMFIESENESNPLELLVRKTTGIFYYQIKDEQISQEVNPAKVKKDIISYEDIIKDVEGPFEHAEKREYRKPKNRTTKFFLSMGILPVPTESSFDTSKFDSFCKLPEFYVKLICINMNSTDYSGKNPGLRYERFTEDLGESVTSQLCKINFNEKVNSPFVIIFNETKMRFNKNIDDIKASIVLYISMNDSLKDDQELTYHIKPLRLPRSNIIFPFSEESDHVCCARNLQKFVFSFVFFFLGSKLTEDTSLPELLVPFINSCEERHKIVTNAK</sequence>
<organism evidence="1 2">
    <name type="scientific">Trichomonas vaginalis (strain ATCC PRA-98 / G3)</name>
    <dbReference type="NCBI Taxonomy" id="412133"/>
    <lineage>
        <taxon>Eukaryota</taxon>
        <taxon>Metamonada</taxon>
        <taxon>Parabasalia</taxon>
        <taxon>Trichomonadida</taxon>
        <taxon>Trichomonadidae</taxon>
        <taxon>Trichomonas</taxon>
    </lineage>
</organism>
<accession>A2FMG7</accession>
<reference evidence="1" key="2">
    <citation type="journal article" date="2007" name="Science">
        <title>Draft genome sequence of the sexually transmitted pathogen Trichomonas vaginalis.</title>
        <authorList>
            <person name="Carlton J.M."/>
            <person name="Hirt R.P."/>
            <person name="Silva J.C."/>
            <person name="Delcher A.L."/>
            <person name="Schatz M."/>
            <person name="Zhao Q."/>
            <person name="Wortman J.R."/>
            <person name="Bidwell S.L."/>
            <person name="Alsmark U.C.M."/>
            <person name="Besteiro S."/>
            <person name="Sicheritz-Ponten T."/>
            <person name="Noel C.J."/>
            <person name="Dacks J.B."/>
            <person name="Foster P.G."/>
            <person name="Simillion C."/>
            <person name="Van de Peer Y."/>
            <person name="Miranda-Saavedra D."/>
            <person name="Barton G.J."/>
            <person name="Westrop G.D."/>
            <person name="Mueller S."/>
            <person name="Dessi D."/>
            <person name="Fiori P.L."/>
            <person name="Ren Q."/>
            <person name="Paulsen I."/>
            <person name="Zhang H."/>
            <person name="Bastida-Corcuera F.D."/>
            <person name="Simoes-Barbosa A."/>
            <person name="Brown M.T."/>
            <person name="Hayes R.D."/>
            <person name="Mukherjee M."/>
            <person name="Okumura C.Y."/>
            <person name="Schneider R."/>
            <person name="Smith A.J."/>
            <person name="Vanacova S."/>
            <person name="Villalvazo M."/>
            <person name="Haas B.J."/>
            <person name="Pertea M."/>
            <person name="Feldblyum T.V."/>
            <person name="Utterback T.R."/>
            <person name="Shu C.L."/>
            <person name="Osoegawa K."/>
            <person name="de Jong P.J."/>
            <person name="Hrdy I."/>
            <person name="Horvathova L."/>
            <person name="Zubacova Z."/>
            <person name="Dolezal P."/>
            <person name="Malik S.B."/>
            <person name="Logsdon J.M. Jr."/>
            <person name="Henze K."/>
            <person name="Gupta A."/>
            <person name="Wang C.C."/>
            <person name="Dunne R.L."/>
            <person name="Upcroft J.A."/>
            <person name="Upcroft P."/>
            <person name="White O."/>
            <person name="Salzberg S.L."/>
            <person name="Tang P."/>
            <person name="Chiu C.-H."/>
            <person name="Lee Y.-S."/>
            <person name="Embley T.M."/>
            <person name="Coombs G.H."/>
            <person name="Mottram J.C."/>
            <person name="Tachezy J."/>
            <person name="Fraser-Liggett C.M."/>
            <person name="Johnson P.J."/>
        </authorList>
    </citation>
    <scope>NUCLEOTIDE SEQUENCE [LARGE SCALE GENOMIC DNA]</scope>
    <source>
        <strain evidence="1">G3</strain>
    </source>
</reference>
<name>A2FMG7_TRIV3</name>
<dbReference type="Proteomes" id="UP000001542">
    <property type="component" value="Unassembled WGS sequence"/>
</dbReference>
<evidence type="ECO:0000313" key="1">
    <source>
        <dbReference type="EMBL" id="EAX93900.1"/>
    </source>
</evidence>
<keyword evidence="2" id="KW-1185">Reference proteome</keyword>
<dbReference type="AlphaFoldDB" id="A2FMG7"/>